<protein>
    <submittedName>
        <fullName evidence="1">Uncharacterized protein</fullName>
    </submittedName>
</protein>
<dbReference type="AlphaFoldDB" id="A0A5C6PJ94"/>
<comment type="caution">
    <text evidence="1">The sequence shown here is derived from an EMBL/GenBank/DDBJ whole genome shotgun (WGS) entry which is preliminary data.</text>
</comment>
<accession>A0A5C6PJ94</accession>
<dbReference type="Proteomes" id="UP000324091">
    <property type="component" value="Chromosome 10"/>
</dbReference>
<proteinExistence type="predicted"/>
<dbReference type="EMBL" id="RHFK02000002">
    <property type="protein sequence ID" value="TWW78996.1"/>
    <property type="molecule type" value="Genomic_DNA"/>
</dbReference>
<name>A0A5C6PJ94_9TELE</name>
<gene>
    <name evidence="1" type="ORF">D4764_10G0000260</name>
</gene>
<keyword evidence="2" id="KW-1185">Reference proteome</keyword>
<evidence type="ECO:0000313" key="1">
    <source>
        <dbReference type="EMBL" id="TWW78996.1"/>
    </source>
</evidence>
<evidence type="ECO:0000313" key="2">
    <source>
        <dbReference type="Proteomes" id="UP000324091"/>
    </source>
</evidence>
<sequence length="138" mass="15685">MFVPLPVPFVFQRTAPDLNAWRLKSPLALRSNSEERSSQLLSSSAVLISPRIFLSRLRPHPSPLLHCLRLCLNLRLSPTRLSAGREYSCQLIDPVEIDSWAGGSRERGRYRESRNHALRACAWRSESIAAAPRWLVLL</sequence>
<reference evidence="1 2" key="1">
    <citation type="submission" date="2019-04" db="EMBL/GenBank/DDBJ databases">
        <title>Chromosome genome assembly for Takifugu flavidus.</title>
        <authorList>
            <person name="Xiao S."/>
        </authorList>
    </citation>
    <scope>NUCLEOTIDE SEQUENCE [LARGE SCALE GENOMIC DNA]</scope>
    <source>
        <strain evidence="1">HTHZ2018</strain>
        <tissue evidence="1">Muscle</tissue>
    </source>
</reference>
<organism evidence="1 2">
    <name type="scientific">Takifugu flavidus</name>
    <name type="common">sansaifugu</name>
    <dbReference type="NCBI Taxonomy" id="433684"/>
    <lineage>
        <taxon>Eukaryota</taxon>
        <taxon>Metazoa</taxon>
        <taxon>Chordata</taxon>
        <taxon>Craniata</taxon>
        <taxon>Vertebrata</taxon>
        <taxon>Euteleostomi</taxon>
        <taxon>Actinopterygii</taxon>
        <taxon>Neopterygii</taxon>
        <taxon>Teleostei</taxon>
        <taxon>Neoteleostei</taxon>
        <taxon>Acanthomorphata</taxon>
        <taxon>Eupercaria</taxon>
        <taxon>Tetraodontiformes</taxon>
        <taxon>Tetradontoidea</taxon>
        <taxon>Tetraodontidae</taxon>
        <taxon>Takifugu</taxon>
    </lineage>
</organism>